<dbReference type="InterPro" id="IPR056585">
    <property type="entry name" value="Leprecan_dom"/>
</dbReference>
<dbReference type="InterPro" id="IPR011990">
    <property type="entry name" value="TPR-like_helical_dom_sf"/>
</dbReference>
<gene>
    <name evidence="6" type="ORF">GSOID_T00005425001</name>
</gene>
<dbReference type="InParanoid" id="E4XV99"/>
<evidence type="ECO:0000313" key="6">
    <source>
        <dbReference type="EMBL" id="CBY13630.1"/>
    </source>
</evidence>
<dbReference type="PANTHER" id="PTHR13986:SF8">
    <property type="entry name" value="PROLYL 3-HYDROXYLASE 1-LIKE PROTEIN"/>
    <property type="match status" value="1"/>
</dbReference>
<dbReference type="Gene3D" id="1.25.40.10">
    <property type="entry name" value="Tetratricopeptide repeat domain"/>
    <property type="match status" value="1"/>
</dbReference>
<dbReference type="AlphaFoldDB" id="E4XV99"/>
<keyword evidence="3" id="KW-0325">Glycoprotein</keyword>
<keyword evidence="2 4" id="KW-0732">Signal</keyword>
<accession>E4XV99</accession>
<sequence length="387" mass="44759">MKIASCVFAKWLVLLNTISSSFLYENGGSASVTRTYEFAQELYAQGNVYPALKSFETAFRNHLYREDVEFNCQSKCQDLTFSDNDEEDLEAAAFEALFKKTLCLELCYNDLNASEMSRASGESKRDLENRFVYHYLHFLYNELGEGAEAMNLVWTYLQKFPKNSDMLSNYFLYLELYPELNRANTTFIDYDESTLHKTVKKIVELYKAKDYTNLPPLINAAIDEYFQEQICCQRKCYLVPPTAFGQTISHMLYEQEVSVLDCQRNCLKIKSPYGVYSDLLVKFFVQDLSEFNPLVPLDTFLHYLHFVYFQIGELAAAAQIGMTRLLLPELHGESHESVNNDIQAFRKLNPDVKILPRPDVIAHLTKLDELESYLLQIVPTSHLHSSY</sequence>
<feature type="domain" description="Leprecan-like alpha-helical" evidence="5">
    <location>
        <begin position="35"/>
        <end position="327"/>
    </location>
</feature>
<dbReference type="PANTHER" id="PTHR13986">
    <property type="entry name" value="PROTEIN LYSINE HYDROXYLATION COMPLEX COMPONENT"/>
    <property type="match status" value="1"/>
</dbReference>
<organism evidence="6 7">
    <name type="scientific">Oikopleura dioica</name>
    <name type="common">Tunicate</name>
    <dbReference type="NCBI Taxonomy" id="34765"/>
    <lineage>
        <taxon>Eukaryota</taxon>
        <taxon>Metazoa</taxon>
        <taxon>Chordata</taxon>
        <taxon>Tunicata</taxon>
        <taxon>Appendicularia</taxon>
        <taxon>Copelata</taxon>
        <taxon>Oikopleuridae</taxon>
        <taxon>Oikopleura</taxon>
    </lineage>
</organism>
<name>E4XV99_OIKDI</name>
<evidence type="ECO:0000256" key="2">
    <source>
        <dbReference type="ARBA" id="ARBA00022729"/>
    </source>
</evidence>
<feature type="chain" id="PRO_5003193362" description="Leprecan-like alpha-helical domain-containing protein" evidence="4">
    <location>
        <begin position="21"/>
        <end position="387"/>
    </location>
</feature>
<feature type="signal peptide" evidence="4">
    <location>
        <begin position="1"/>
        <end position="20"/>
    </location>
</feature>
<evidence type="ECO:0000259" key="5">
    <source>
        <dbReference type="Pfam" id="PF23557"/>
    </source>
</evidence>
<evidence type="ECO:0000256" key="1">
    <source>
        <dbReference type="ARBA" id="ARBA00006487"/>
    </source>
</evidence>
<keyword evidence="7" id="KW-1185">Reference proteome</keyword>
<dbReference type="OrthoDB" id="8517835at2759"/>
<dbReference type="InterPro" id="IPR052284">
    <property type="entry name" value="Collagen_mod_leprecan"/>
</dbReference>
<comment type="similarity">
    <text evidence="1">Belongs to the leprecan family.</text>
</comment>
<dbReference type="GO" id="GO:0005783">
    <property type="term" value="C:endoplasmic reticulum"/>
    <property type="evidence" value="ECO:0007669"/>
    <property type="project" value="TreeGrafter"/>
</dbReference>
<evidence type="ECO:0000256" key="3">
    <source>
        <dbReference type="ARBA" id="ARBA00023180"/>
    </source>
</evidence>
<dbReference type="GO" id="GO:0005518">
    <property type="term" value="F:collagen binding"/>
    <property type="evidence" value="ECO:0007669"/>
    <property type="project" value="TreeGrafter"/>
</dbReference>
<dbReference type="Proteomes" id="UP000001307">
    <property type="component" value="Unassembled WGS sequence"/>
</dbReference>
<dbReference type="Pfam" id="PF23557">
    <property type="entry name" value="TPR_leprecan"/>
    <property type="match status" value="1"/>
</dbReference>
<evidence type="ECO:0000256" key="4">
    <source>
        <dbReference type="SAM" id="SignalP"/>
    </source>
</evidence>
<proteinExistence type="inferred from homology"/>
<dbReference type="GO" id="GO:0030199">
    <property type="term" value="P:collagen fibril organization"/>
    <property type="evidence" value="ECO:0007669"/>
    <property type="project" value="TreeGrafter"/>
</dbReference>
<reference evidence="6 7" key="1">
    <citation type="journal article" date="2010" name="Science">
        <title>Plasticity of animal genome architecture unmasked by rapid evolution of a pelagic tunicate.</title>
        <authorList>
            <person name="Denoeud F."/>
            <person name="Henriet S."/>
            <person name="Mungpakdee S."/>
            <person name="Aury J.M."/>
            <person name="Da Silva C."/>
            <person name="Brinkmann H."/>
            <person name="Mikhaleva J."/>
            <person name="Olsen L.C."/>
            <person name="Jubin C."/>
            <person name="Canestro C."/>
            <person name="Bouquet J.M."/>
            <person name="Danks G."/>
            <person name="Poulain J."/>
            <person name="Campsteijn C."/>
            <person name="Adamski M."/>
            <person name="Cross I."/>
            <person name="Yadetie F."/>
            <person name="Muffato M."/>
            <person name="Louis A."/>
            <person name="Butcher S."/>
            <person name="Tsagkogeorga G."/>
            <person name="Konrad A."/>
            <person name="Singh S."/>
            <person name="Jensen M.F."/>
            <person name="Cong E.H."/>
            <person name="Eikeseth-Otteraa H."/>
            <person name="Noel B."/>
            <person name="Anthouard V."/>
            <person name="Porcel B.M."/>
            <person name="Kachouri-Lafond R."/>
            <person name="Nishino A."/>
            <person name="Ugolini M."/>
            <person name="Chourrout P."/>
            <person name="Nishida H."/>
            <person name="Aasland R."/>
            <person name="Huzurbazar S."/>
            <person name="Westhof E."/>
            <person name="Delsuc F."/>
            <person name="Lehrach H."/>
            <person name="Reinhardt R."/>
            <person name="Weissenbach J."/>
            <person name="Roy S.W."/>
            <person name="Artiguenave F."/>
            <person name="Postlethwait J.H."/>
            <person name="Manak J.R."/>
            <person name="Thompson E.M."/>
            <person name="Jaillon O."/>
            <person name="Du Pasquier L."/>
            <person name="Boudinot P."/>
            <person name="Liberles D.A."/>
            <person name="Volff J.N."/>
            <person name="Philippe H."/>
            <person name="Lenhard B."/>
            <person name="Roest Crollius H."/>
            <person name="Wincker P."/>
            <person name="Chourrout D."/>
        </authorList>
    </citation>
    <scope>NUCLEOTIDE SEQUENCE [LARGE SCALE GENOMIC DNA]</scope>
</reference>
<protein>
    <recommendedName>
        <fullName evidence="5">Leprecan-like alpha-helical domain-containing protein</fullName>
    </recommendedName>
</protein>
<evidence type="ECO:0000313" key="7">
    <source>
        <dbReference type="Proteomes" id="UP000001307"/>
    </source>
</evidence>
<dbReference type="EMBL" id="FN653206">
    <property type="protein sequence ID" value="CBY13630.1"/>
    <property type="molecule type" value="Genomic_DNA"/>
</dbReference>